<dbReference type="PANTHER" id="PTHR12302">
    <property type="entry name" value="EBNA2 BINDING PROTEIN P100"/>
    <property type="match status" value="1"/>
</dbReference>
<dbReference type="InterPro" id="IPR016071">
    <property type="entry name" value="Staphylococal_nuclease_OB-fold"/>
</dbReference>
<evidence type="ECO:0000313" key="7">
    <source>
        <dbReference type="EMBL" id="QBK04098.1"/>
    </source>
</evidence>
<reference evidence="7 8" key="1">
    <citation type="submission" date="2018-07" db="EMBL/GenBank/DDBJ databases">
        <title>Exploring interactions and the metabolic potential of the ultra-small soil bacteria Hylemonella gracilis.</title>
        <authorList>
            <person name="Tyc O."/>
            <person name="Kulkarni P."/>
            <person name="Gawehns F."/>
            <person name="Hundscheid M."/>
            <person name="Zweers H."/>
            <person name="Garbeva P."/>
        </authorList>
    </citation>
    <scope>NUCLEOTIDE SEQUENCE [LARGE SCALE GENOMIC DNA]</scope>
    <source>
        <strain evidence="7 8">NS1</strain>
    </source>
</reference>
<dbReference type="GO" id="GO:0004519">
    <property type="term" value="F:endonuclease activity"/>
    <property type="evidence" value="ECO:0007669"/>
    <property type="project" value="UniProtKB-KW"/>
</dbReference>
<feature type="chain" id="PRO_5021025100" evidence="5">
    <location>
        <begin position="25"/>
        <end position="200"/>
    </location>
</feature>
<dbReference type="PROSITE" id="PS01123">
    <property type="entry name" value="TNASE_1"/>
    <property type="match status" value="1"/>
</dbReference>
<keyword evidence="3" id="KW-0378">Hydrolase</keyword>
<name>A0A4P6UFV8_9BURK</name>
<evidence type="ECO:0000259" key="6">
    <source>
        <dbReference type="PROSITE" id="PS50830"/>
    </source>
</evidence>
<organism evidence="7 8">
    <name type="scientific">Hylemonella gracilis</name>
    <dbReference type="NCBI Taxonomy" id="80880"/>
    <lineage>
        <taxon>Bacteria</taxon>
        <taxon>Pseudomonadati</taxon>
        <taxon>Pseudomonadota</taxon>
        <taxon>Betaproteobacteria</taxon>
        <taxon>Burkholderiales</taxon>
        <taxon>Comamonadaceae</taxon>
        <taxon>Hylemonella</taxon>
    </lineage>
</organism>
<dbReference type="OrthoDB" id="9805504at2"/>
<dbReference type="PROSITE" id="PS50830">
    <property type="entry name" value="TNASE_3"/>
    <property type="match status" value="1"/>
</dbReference>
<keyword evidence="2" id="KW-0255">Endonuclease</keyword>
<protein>
    <submittedName>
        <fullName evidence="7">Nuclease</fullName>
    </submittedName>
</protein>
<keyword evidence="5" id="KW-0732">Signal</keyword>
<keyword evidence="1" id="KW-0540">Nuclease</keyword>
<feature type="region of interest" description="Disordered" evidence="4">
    <location>
        <begin position="79"/>
        <end position="108"/>
    </location>
</feature>
<feature type="signal peptide" evidence="5">
    <location>
        <begin position="1"/>
        <end position="24"/>
    </location>
</feature>
<evidence type="ECO:0000256" key="3">
    <source>
        <dbReference type="ARBA" id="ARBA00022801"/>
    </source>
</evidence>
<evidence type="ECO:0000313" key="8">
    <source>
        <dbReference type="Proteomes" id="UP000292939"/>
    </source>
</evidence>
<sequence length="200" mass="22461">MKGLARLGLLTLGLWVAAAWTSLADARAADRPDPEAALALQAAPVRVLAVLDGDTLDVEDYRQRRWRIRLQGIDAPELAQTRRRQGHTCRTSPQPHAESARQALRDKVQGQAVRLRTDGTRSYDRVVAYVLLGRREVNWELVAEGWAWSLDRHHASASERENYARAQREAQAAQRGLWADTRDGPLPQPPGRWRAEHGPC</sequence>
<dbReference type="EMBL" id="CP031395">
    <property type="protein sequence ID" value="QBK04098.1"/>
    <property type="molecule type" value="Genomic_DNA"/>
</dbReference>
<feature type="region of interest" description="Disordered" evidence="4">
    <location>
        <begin position="161"/>
        <end position="200"/>
    </location>
</feature>
<dbReference type="RefSeq" id="WP_131278110.1">
    <property type="nucleotide sequence ID" value="NZ_CP031395.1"/>
</dbReference>
<proteinExistence type="predicted"/>
<dbReference type="GO" id="GO:0016787">
    <property type="term" value="F:hydrolase activity"/>
    <property type="evidence" value="ECO:0007669"/>
    <property type="project" value="UniProtKB-KW"/>
</dbReference>
<dbReference type="PANTHER" id="PTHR12302:SF3">
    <property type="entry name" value="SERINE_THREONINE-PROTEIN KINASE 31"/>
    <property type="match status" value="1"/>
</dbReference>
<dbReference type="Proteomes" id="UP000292939">
    <property type="component" value="Chromosome"/>
</dbReference>
<feature type="domain" description="TNase-like" evidence="6">
    <location>
        <begin position="41"/>
        <end position="180"/>
    </location>
</feature>
<dbReference type="AlphaFoldDB" id="A0A4P6UFV8"/>
<dbReference type="SUPFAM" id="SSF50199">
    <property type="entry name" value="Staphylococcal nuclease"/>
    <property type="match status" value="1"/>
</dbReference>
<accession>A0A4P6UFV8</accession>
<dbReference type="InterPro" id="IPR035437">
    <property type="entry name" value="SNase_OB-fold_sf"/>
</dbReference>
<evidence type="ECO:0000256" key="4">
    <source>
        <dbReference type="SAM" id="MobiDB-lite"/>
    </source>
</evidence>
<evidence type="ECO:0000256" key="5">
    <source>
        <dbReference type="SAM" id="SignalP"/>
    </source>
</evidence>
<dbReference type="SMART" id="SM00318">
    <property type="entry name" value="SNc"/>
    <property type="match status" value="1"/>
</dbReference>
<dbReference type="Gene3D" id="2.40.50.90">
    <property type="match status" value="1"/>
</dbReference>
<dbReference type="KEGG" id="hgr:DW355_04280"/>
<dbReference type="GO" id="GO:0003676">
    <property type="term" value="F:nucleic acid binding"/>
    <property type="evidence" value="ECO:0007669"/>
    <property type="project" value="InterPro"/>
</dbReference>
<evidence type="ECO:0000256" key="1">
    <source>
        <dbReference type="ARBA" id="ARBA00022722"/>
    </source>
</evidence>
<dbReference type="InterPro" id="IPR002071">
    <property type="entry name" value="Thermonucl_AS"/>
</dbReference>
<dbReference type="Pfam" id="PF00565">
    <property type="entry name" value="SNase"/>
    <property type="match status" value="1"/>
</dbReference>
<evidence type="ECO:0000256" key="2">
    <source>
        <dbReference type="ARBA" id="ARBA00022759"/>
    </source>
</evidence>
<gene>
    <name evidence="7" type="ORF">DW355_04280</name>
</gene>